<keyword evidence="3" id="KW-1185">Reference proteome</keyword>
<proteinExistence type="predicted"/>
<evidence type="ECO:0000259" key="1">
    <source>
        <dbReference type="Pfam" id="PF13468"/>
    </source>
</evidence>
<dbReference type="SUPFAM" id="SSF54593">
    <property type="entry name" value="Glyoxalase/Bleomycin resistance protein/Dihydroxybiphenyl dioxygenase"/>
    <property type="match status" value="1"/>
</dbReference>
<protein>
    <recommendedName>
        <fullName evidence="1">Glyoxalase-like domain-containing protein</fullName>
    </recommendedName>
</protein>
<accession>A0A0J9DZN8</accession>
<feature type="domain" description="Glyoxalase-like" evidence="1">
    <location>
        <begin position="7"/>
        <end position="176"/>
    </location>
</feature>
<evidence type="ECO:0000313" key="2">
    <source>
        <dbReference type="EMBL" id="KMW56121.1"/>
    </source>
</evidence>
<dbReference type="Gene3D" id="3.10.180.10">
    <property type="entry name" value="2,3-Dihydroxybiphenyl 1,2-Dioxygenase, domain 1"/>
    <property type="match status" value="1"/>
</dbReference>
<gene>
    <name evidence="2" type="ORF">AIOL_001073</name>
</gene>
<organism evidence="2 3">
    <name type="scientific">Candidatus Rhodobacter oscarellae</name>
    <dbReference type="NCBI Taxonomy" id="1675527"/>
    <lineage>
        <taxon>Bacteria</taxon>
        <taxon>Pseudomonadati</taxon>
        <taxon>Pseudomonadota</taxon>
        <taxon>Alphaproteobacteria</taxon>
        <taxon>Rhodobacterales</taxon>
        <taxon>Rhodobacter group</taxon>
        <taxon>Rhodobacter</taxon>
    </lineage>
</organism>
<sequence length="207" mass="22343">MTQTLSLDHFVVSALDLDEGVAHVEQVLGVTLAPGGKHPDMGTHNRLLSFGDCYFEVIAPDPDAAPPDQPRWFDLDNFAGPPRLTNWVVQGQDLAAVSGDAPDAFGALTTLSRGDLTWEILMAADGKLPFGGGFPGLIGWGDTPHPTTRLPDVGCRLRRWEVQHPQAEALREALDRFGGGLSAHIHQGPELAFRAEIETPNGVRELL</sequence>
<dbReference type="RefSeq" id="WP_049642050.1">
    <property type="nucleotide sequence ID" value="NZ_LFTY01000002.1"/>
</dbReference>
<comment type="caution">
    <text evidence="2">The sequence shown here is derived from an EMBL/GenBank/DDBJ whole genome shotgun (WGS) entry which is preliminary data.</text>
</comment>
<dbReference type="InterPro" id="IPR029068">
    <property type="entry name" value="Glyas_Bleomycin-R_OHBP_Dase"/>
</dbReference>
<dbReference type="AlphaFoldDB" id="A0A0J9DZN8"/>
<dbReference type="InterPro" id="IPR025870">
    <property type="entry name" value="Glyoxalase-like_dom"/>
</dbReference>
<reference evidence="2 3" key="1">
    <citation type="submission" date="2015-06" db="EMBL/GenBank/DDBJ databases">
        <title>Draft genome sequence of an Alphaproteobacteria species associated to the Mediterranean sponge Oscarella lobularis.</title>
        <authorList>
            <person name="Jourda C."/>
            <person name="Santini S."/>
            <person name="Claverie J.-M."/>
        </authorList>
    </citation>
    <scope>NUCLEOTIDE SEQUENCE [LARGE SCALE GENOMIC DNA]</scope>
    <source>
        <strain evidence="2">IGS</strain>
    </source>
</reference>
<dbReference type="Pfam" id="PF13468">
    <property type="entry name" value="Glyoxalase_3"/>
    <property type="match status" value="1"/>
</dbReference>
<dbReference type="OrthoDB" id="8451710at2"/>
<name>A0A0J9DZN8_9RHOB</name>
<dbReference type="STRING" id="1675527.AIOL_001073"/>
<dbReference type="PATRIC" id="fig|1675527.3.peg.1144"/>
<dbReference type="Proteomes" id="UP000037178">
    <property type="component" value="Unassembled WGS sequence"/>
</dbReference>
<dbReference type="EMBL" id="LFTY01000002">
    <property type="protein sequence ID" value="KMW56121.1"/>
    <property type="molecule type" value="Genomic_DNA"/>
</dbReference>
<evidence type="ECO:0000313" key="3">
    <source>
        <dbReference type="Proteomes" id="UP000037178"/>
    </source>
</evidence>